<organism evidence="2 3">
    <name type="scientific">Rhizobium dioscoreae</name>
    <dbReference type="NCBI Taxonomy" id="2653122"/>
    <lineage>
        <taxon>Bacteria</taxon>
        <taxon>Pseudomonadati</taxon>
        <taxon>Pseudomonadota</taxon>
        <taxon>Alphaproteobacteria</taxon>
        <taxon>Hyphomicrobiales</taxon>
        <taxon>Rhizobiaceae</taxon>
        <taxon>Rhizobium/Agrobacterium group</taxon>
        <taxon>Rhizobium</taxon>
    </lineage>
</organism>
<gene>
    <name evidence="2" type="ORF">RsS93_42230</name>
</gene>
<comment type="caution">
    <text evidence="2">The sequence shown here is derived from an EMBL/GenBank/DDBJ whole genome shotgun (WGS) entry which is preliminary data.</text>
</comment>
<dbReference type="EMBL" id="BLAJ01000005">
    <property type="protein sequence ID" value="GES51609.1"/>
    <property type="molecule type" value="Genomic_DNA"/>
</dbReference>
<accession>A0ABQ0Z8J9</accession>
<proteinExistence type="predicted"/>
<keyword evidence="3" id="KW-1185">Reference proteome</keyword>
<evidence type="ECO:0000256" key="1">
    <source>
        <dbReference type="SAM" id="MobiDB-lite"/>
    </source>
</evidence>
<reference evidence="2 3" key="1">
    <citation type="journal article" date="2020" name="Genome Biol. Evol.">
        <title>Rhizobium dioscoreae sp. nov., a plant growth-promoting bacterium isolated from yam (Dioscorea species).</title>
        <authorList>
            <person name="Ouyabe M."/>
            <person name="Tanaka N."/>
            <person name="Shiwa Y."/>
            <person name="Fujita N."/>
            <person name="Kikuno H."/>
            <person name="Babil P."/>
            <person name="Shiwachi H."/>
        </authorList>
    </citation>
    <scope>NUCLEOTIDE SEQUENCE [LARGE SCALE GENOMIC DNA]</scope>
    <source>
        <strain evidence="2 3">S-93</strain>
    </source>
</reference>
<evidence type="ECO:0000313" key="2">
    <source>
        <dbReference type="EMBL" id="GES51609.1"/>
    </source>
</evidence>
<name>A0ABQ0Z8J9_9HYPH</name>
<dbReference type="Proteomes" id="UP000390335">
    <property type="component" value="Unassembled WGS sequence"/>
</dbReference>
<evidence type="ECO:0000313" key="3">
    <source>
        <dbReference type="Proteomes" id="UP000390335"/>
    </source>
</evidence>
<sequence>MIGIATDGNAIGAAELLDRPTDDKFKPGIIAKDGKAICAPRFHLRQAKNGNKEIPRRGDIGNMQIQVVQSHDSSKRLSRGDMSVDPAHANAGHSTTMVKFRVAGSHRQWQGAVLPDWKGLGLPKPTLPFSTGFC</sequence>
<protein>
    <submittedName>
        <fullName evidence="2">Uncharacterized protein</fullName>
    </submittedName>
</protein>
<feature type="region of interest" description="Disordered" evidence="1">
    <location>
        <begin position="69"/>
        <end position="90"/>
    </location>
</feature>